<evidence type="ECO:0000313" key="3">
    <source>
        <dbReference type="Proteomes" id="UP000199315"/>
    </source>
</evidence>
<keyword evidence="2" id="KW-0808">Transferase</keyword>
<dbReference type="SUPFAM" id="SSF53613">
    <property type="entry name" value="Ribokinase-like"/>
    <property type="match status" value="1"/>
</dbReference>
<evidence type="ECO:0000259" key="1">
    <source>
        <dbReference type="Pfam" id="PF00294"/>
    </source>
</evidence>
<dbReference type="PANTHER" id="PTHR47098:SF2">
    <property type="entry name" value="PROTEIN MAK32"/>
    <property type="match status" value="1"/>
</dbReference>
<keyword evidence="2" id="KW-0418">Kinase</keyword>
<dbReference type="OrthoDB" id="1955835at2"/>
<feature type="domain" description="Carbohydrate kinase PfkB" evidence="1">
    <location>
        <begin position="22"/>
        <end position="278"/>
    </location>
</feature>
<dbReference type="Gene3D" id="3.40.1190.20">
    <property type="match status" value="1"/>
</dbReference>
<proteinExistence type="predicted"/>
<organism evidence="2 3">
    <name type="scientific">Anaerobium acetethylicum</name>
    <dbReference type="NCBI Taxonomy" id="1619234"/>
    <lineage>
        <taxon>Bacteria</taxon>
        <taxon>Bacillati</taxon>
        <taxon>Bacillota</taxon>
        <taxon>Clostridia</taxon>
        <taxon>Lachnospirales</taxon>
        <taxon>Lachnospiraceae</taxon>
        <taxon>Anaerobium</taxon>
    </lineage>
</organism>
<dbReference type="PANTHER" id="PTHR47098">
    <property type="entry name" value="PROTEIN MAK32"/>
    <property type="match status" value="1"/>
</dbReference>
<dbReference type="InterPro" id="IPR029056">
    <property type="entry name" value="Ribokinase-like"/>
</dbReference>
<reference evidence="2 3" key="1">
    <citation type="submission" date="2016-09" db="EMBL/GenBank/DDBJ databases">
        <authorList>
            <person name="Capua I."/>
            <person name="De Benedictis P."/>
            <person name="Joannis T."/>
            <person name="Lombin L.H."/>
            <person name="Cattoli G."/>
        </authorList>
    </citation>
    <scope>NUCLEOTIDE SEQUENCE [LARGE SCALE GENOMIC DNA]</scope>
    <source>
        <strain evidence="2 3">GluBS11</strain>
    </source>
</reference>
<dbReference type="AlphaFoldDB" id="A0A1D3TTG0"/>
<dbReference type="Proteomes" id="UP000199315">
    <property type="component" value="Unassembled WGS sequence"/>
</dbReference>
<evidence type="ECO:0000313" key="2">
    <source>
        <dbReference type="EMBL" id="SCP97250.1"/>
    </source>
</evidence>
<dbReference type="RefSeq" id="WP_091233152.1">
    <property type="nucleotide sequence ID" value="NZ_FMKA01000009.1"/>
</dbReference>
<accession>A0A1D3TTG0</accession>
<dbReference type="GO" id="GO:0016301">
    <property type="term" value="F:kinase activity"/>
    <property type="evidence" value="ECO:0007669"/>
    <property type="project" value="UniProtKB-KW"/>
</dbReference>
<name>A0A1D3TTG0_9FIRM</name>
<keyword evidence="3" id="KW-1185">Reference proteome</keyword>
<gene>
    <name evidence="2" type="ORF">SAMN05421730_100966</name>
</gene>
<dbReference type="Pfam" id="PF00294">
    <property type="entry name" value="PfkB"/>
    <property type="match status" value="1"/>
</dbReference>
<sequence>MDYVVGSTAVTDELHFPDGKVMNNLAGGAGIYALAGIRLWCDSVEIVTGVGEDYADIYGDWYKKNNLSMNGLRVRAEKTPHNVITYFEDGERDEVPLYGADHYLSVEARPEDLEGYFETSKGIYIFKNSNSAFWDRILEMKKRGNARVMWEIASDAATFENKDEVKKIAGQIDVFSINRTEAFSLLKTNDMGEVIEEFKKWNIPLIFLRRGKDGAYMIAGGGVFEALSLKDISVVDATGGGNSSSAAVLYGFCEGRSPLEAGLMGSISAAMCLAQYGVPAVIDSQMRHHANDLLKKMMEEIGRK</sequence>
<protein>
    <submittedName>
        <fullName evidence="2">Sugar or nucleoside kinase, ribokinase family</fullName>
    </submittedName>
</protein>
<dbReference type="EMBL" id="FMKA01000009">
    <property type="protein sequence ID" value="SCP97250.1"/>
    <property type="molecule type" value="Genomic_DNA"/>
</dbReference>
<dbReference type="STRING" id="1619234.SAMN05421730_100966"/>
<dbReference type="InterPro" id="IPR011611">
    <property type="entry name" value="PfkB_dom"/>
</dbReference>